<keyword evidence="3" id="KW-0288">FMN</keyword>
<dbReference type="SUPFAM" id="SSF51395">
    <property type="entry name" value="FMN-linked oxidoreductases"/>
    <property type="match status" value="1"/>
</dbReference>
<dbReference type="InterPro" id="IPR001155">
    <property type="entry name" value="OxRdtase_FMN_N"/>
</dbReference>
<feature type="domain" description="NADH:flavin oxidoreductase/NADH oxidase N-terminal" evidence="6">
    <location>
        <begin position="127"/>
        <end position="469"/>
    </location>
</feature>
<evidence type="ECO:0000256" key="2">
    <source>
        <dbReference type="ARBA" id="ARBA00022630"/>
    </source>
</evidence>
<keyword evidence="5" id="KW-0560">Oxidoreductase</keyword>
<gene>
    <name evidence="7" type="ORF">SeMB42_g04571</name>
</gene>
<name>A0A507CX87_9FUNG</name>
<evidence type="ECO:0000256" key="3">
    <source>
        <dbReference type="ARBA" id="ARBA00022643"/>
    </source>
</evidence>
<dbReference type="AlphaFoldDB" id="A0A507CX87"/>
<evidence type="ECO:0000256" key="5">
    <source>
        <dbReference type="ARBA" id="ARBA00023002"/>
    </source>
</evidence>
<keyword evidence="4" id="KW-0521">NADP</keyword>
<dbReference type="Pfam" id="PF00724">
    <property type="entry name" value="Oxidored_FMN"/>
    <property type="match status" value="1"/>
</dbReference>
<dbReference type="InterPro" id="IPR013785">
    <property type="entry name" value="Aldolase_TIM"/>
</dbReference>
<dbReference type="VEuPathDB" id="FungiDB:SeMB42_g04571"/>
<dbReference type="STRING" id="286115.A0A507CX87"/>
<dbReference type="InterPro" id="IPR044152">
    <property type="entry name" value="YqjM-like"/>
</dbReference>
<evidence type="ECO:0000256" key="4">
    <source>
        <dbReference type="ARBA" id="ARBA00022857"/>
    </source>
</evidence>
<comment type="caution">
    <text evidence="7">The sequence shown here is derived from an EMBL/GenBank/DDBJ whole genome shotgun (WGS) entry which is preliminary data.</text>
</comment>
<dbReference type="PANTHER" id="PTHR43303:SF4">
    <property type="entry name" value="NADPH DEHYDROGENASE C23G7.10C-RELATED"/>
    <property type="match status" value="1"/>
</dbReference>
<evidence type="ECO:0000313" key="7">
    <source>
        <dbReference type="EMBL" id="TPX43827.1"/>
    </source>
</evidence>
<sequence length="488" mass="52931">MVDSTSNAIGETDQDNLCPWMAQLRSLMKSTITERSIRADECPRPGHNGDASKHVERTAFHQITRAPLTAIAPPHLVLNRSEPSSAAPSDLVPQMATVQTYELPGPSSVPLLNVGAPVKLDEKTPLLFKPITFKNMTLKNRAIVSPMCMYSAQDGLMNIFSLAHQVSFAIRGAALVIFEASGVTPHGRITPQCAGIWSDAHVQPMVPSIHLIHQYGAKAGIQLAHAGRKGSAFSPHFGKAAAHDTLIGPDKGGWPDDVIAPSAVQGWPTAAVPREMSRKEIEDVKHAFVDAAVRADKAGFDVIEIHGAHGYLIHQFLSPLSNRRTDEYGGSFENRIRFAVEIVTDVRKAWSAEKPLFVRLSVSDYADGGWEVHENAQLAARLYGLGVDLVDLTGGGLHPSQKLPYGPAFNLPGAREIRRVAPHGKIGLTGQLTGARQIETLLEDGDIDVAIIGREFLRNPNFVLNAASELGVDVLWTTQYGRAKKHRS</sequence>
<dbReference type="GO" id="GO:0050661">
    <property type="term" value="F:NADP binding"/>
    <property type="evidence" value="ECO:0007669"/>
    <property type="project" value="InterPro"/>
</dbReference>
<comment type="cofactor">
    <cofactor evidence="1">
        <name>FMN</name>
        <dbReference type="ChEBI" id="CHEBI:58210"/>
    </cofactor>
</comment>
<protein>
    <recommendedName>
        <fullName evidence="6">NADH:flavin oxidoreductase/NADH oxidase N-terminal domain-containing protein</fullName>
    </recommendedName>
</protein>
<reference evidence="7 8" key="1">
    <citation type="journal article" date="2019" name="Sci. Rep.">
        <title>Comparative genomics of chytrid fungi reveal insights into the obligate biotrophic and pathogenic lifestyle of Synchytrium endobioticum.</title>
        <authorList>
            <person name="van de Vossenberg B.T.L.H."/>
            <person name="Warris S."/>
            <person name="Nguyen H.D.T."/>
            <person name="van Gent-Pelzer M.P.E."/>
            <person name="Joly D.L."/>
            <person name="van de Geest H.C."/>
            <person name="Bonants P.J.M."/>
            <person name="Smith D.S."/>
            <person name="Levesque C.A."/>
            <person name="van der Lee T.A.J."/>
        </authorList>
    </citation>
    <scope>NUCLEOTIDE SEQUENCE [LARGE SCALE GENOMIC DNA]</scope>
    <source>
        <strain evidence="7 8">MB42</strain>
    </source>
</reference>
<dbReference type="EMBL" id="QEAN01000188">
    <property type="protein sequence ID" value="TPX43827.1"/>
    <property type="molecule type" value="Genomic_DNA"/>
</dbReference>
<evidence type="ECO:0000256" key="1">
    <source>
        <dbReference type="ARBA" id="ARBA00001917"/>
    </source>
</evidence>
<evidence type="ECO:0000313" key="8">
    <source>
        <dbReference type="Proteomes" id="UP000317494"/>
    </source>
</evidence>
<dbReference type="Gene3D" id="3.20.20.70">
    <property type="entry name" value="Aldolase class I"/>
    <property type="match status" value="1"/>
</dbReference>
<dbReference type="CDD" id="cd02932">
    <property type="entry name" value="OYE_YqiM_FMN"/>
    <property type="match status" value="1"/>
</dbReference>
<proteinExistence type="predicted"/>
<organism evidence="7 8">
    <name type="scientific">Synchytrium endobioticum</name>
    <dbReference type="NCBI Taxonomy" id="286115"/>
    <lineage>
        <taxon>Eukaryota</taxon>
        <taxon>Fungi</taxon>
        <taxon>Fungi incertae sedis</taxon>
        <taxon>Chytridiomycota</taxon>
        <taxon>Chytridiomycota incertae sedis</taxon>
        <taxon>Chytridiomycetes</taxon>
        <taxon>Synchytriales</taxon>
        <taxon>Synchytriaceae</taxon>
        <taxon>Synchytrium</taxon>
    </lineage>
</organism>
<keyword evidence="2" id="KW-0285">Flavoprotein</keyword>
<accession>A0A507CX87</accession>
<dbReference type="GO" id="GO:0010181">
    <property type="term" value="F:FMN binding"/>
    <property type="evidence" value="ECO:0007669"/>
    <property type="project" value="InterPro"/>
</dbReference>
<keyword evidence="8" id="KW-1185">Reference proteome</keyword>
<dbReference type="Proteomes" id="UP000317494">
    <property type="component" value="Unassembled WGS sequence"/>
</dbReference>
<dbReference type="PANTHER" id="PTHR43303">
    <property type="entry name" value="NADPH DEHYDROGENASE C23G7.10C-RELATED"/>
    <property type="match status" value="1"/>
</dbReference>
<dbReference type="GO" id="GO:0003959">
    <property type="term" value="F:NADPH dehydrogenase activity"/>
    <property type="evidence" value="ECO:0007669"/>
    <property type="project" value="InterPro"/>
</dbReference>
<evidence type="ECO:0000259" key="6">
    <source>
        <dbReference type="Pfam" id="PF00724"/>
    </source>
</evidence>